<feature type="region of interest" description="Disordered" evidence="1">
    <location>
        <begin position="373"/>
        <end position="398"/>
    </location>
</feature>
<organism evidence="3 4">
    <name type="scientific">Lachnellula suecica</name>
    <dbReference type="NCBI Taxonomy" id="602035"/>
    <lineage>
        <taxon>Eukaryota</taxon>
        <taxon>Fungi</taxon>
        <taxon>Dikarya</taxon>
        <taxon>Ascomycota</taxon>
        <taxon>Pezizomycotina</taxon>
        <taxon>Leotiomycetes</taxon>
        <taxon>Helotiales</taxon>
        <taxon>Lachnaceae</taxon>
        <taxon>Lachnellula</taxon>
    </lineage>
</organism>
<reference evidence="3 4" key="1">
    <citation type="submission" date="2018-05" db="EMBL/GenBank/DDBJ databases">
        <title>Genome sequencing and assembly of the regulated plant pathogen Lachnellula willkommii and related sister species for the development of diagnostic species identification markers.</title>
        <authorList>
            <person name="Giroux E."/>
            <person name="Bilodeau G."/>
        </authorList>
    </citation>
    <scope>NUCLEOTIDE SEQUENCE [LARGE SCALE GENOMIC DNA]</scope>
    <source>
        <strain evidence="3 4">CBS 268.59</strain>
    </source>
</reference>
<proteinExistence type="predicted"/>
<protein>
    <submittedName>
        <fullName evidence="3">Core trichothecene cluster (CTC) protein</fullName>
    </submittedName>
</protein>
<sequence length="398" mass="44233">MEVTATASASASVSDALTQNPNACTTCIANLDSKEAKRAHMRDDWHVYNLKRRIASLEPISAIVFQEQVLASKADIDGAEALSSFQKSCIPCEQHYTSRKAWQAHLKSRNHLEKSSPLKSKGPLPPGDGSSIGARVDEDDAEIEEEEVTFNSLQCLFCSVESISLDFNLAHMSLAHSFFIPDIEYLIDVESLLGYLYIVISVFHECLFCGSERSTMSGAQDHMRGKGHCKVDFEDDGHQLQQFYDFSGDLDCEEDVEQKEIFLVPDDDELRLPSGKILGHRSFARIFRQHHLNRLPATASQQQLLTGAESVAEPLSELAPAESRDRSVAMRAGSSTSLAGVPQLQQRALLAVEHHMMKQETAAKKEYQHVLERGGNKQKRFKVKSMGKKQGGLEKRLG</sequence>
<gene>
    <name evidence="3" type="primary">TRI15</name>
    <name evidence="3" type="ORF">LSUE1_G004998</name>
</gene>
<dbReference type="OrthoDB" id="19329at2759"/>
<feature type="domain" description="ZN622/Rei1/Reh1 zinc finger C2H2-type" evidence="2">
    <location>
        <begin position="154"/>
        <end position="248"/>
    </location>
</feature>
<dbReference type="InterPro" id="IPR036236">
    <property type="entry name" value="Znf_C2H2_sf"/>
</dbReference>
<dbReference type="SUPFAM" id="SSF57667">
    <property type="entry name" value="beta-beta-alpha zinc fingers"/>
    <property type="match status" value="2"/>
</dbReference>
<dbReference type="InterPro" id="IPR041661">
    <property type="entry name" value="ZN622/Rei1/Reh1_Znf-C2H2"/>
</dbReference>
<feature type="region of interest" description="Disordered" evidence="1">
    <location>
        <begin position="113"/>
        <end position="134"/>
    </location>
</feature>
<feature type="compositionally biased region" description="Low complexity" evidence="1">
    <location>
        <begin position="117"/>
        <end position="131"/>
    </location>
</feature>
<dbReference type="PANTHER" id="PTHR13182:SF8">
    <property type="entry name" value="CYTOPLASMIC 60S SUBUNIT BIOGENESIS FACTOR ZNF622"/>
    <property type="match status" value="1"/>
</dbReference>
<evidence type="ECO:0000313" key="3">
    <source>
        <dbReference type="EMBL" id="TVY81344.1"/>
    </source>
</evidence>
<evidence type="ECO:0000259" key="2">
    <source>
        <dbReference type="Pfam" id="PF12756"/>
    </source>
</evidence>
<dbReference type="AlphaFoldDB" id="A0A8T9CC78"/>
<comment type="caution">
    <text evidence="3">The sequence shown here is derived from an EMBL/GenBank/DDBJ whole genome shotgun (WGS) entry which is preliminary data.</text>
</comment>
<feature type="compositionally biased region" description="Basic residues" evidence="1">
    <location>
        <begin position="376"/>
        <end position="387"/>
    </location>
</feature>
<dbReference type="Pfam" id="PF12756">
    <property type="entry name" value="zf-C2H2_2"/>
    <property type="match status" value="1"/>
</dbReference>
<dbReference type="PANTHER" id="PTHR13182">
    <property type="entry name" value="ZINC FINGER PROTEIN 622"/>
    <property type="match status" value="1"/>
</dbReference>
<dbReference type="EMBL" id="QGMK01000496">
    <property type="protein sequence ID" value="TVY81344.1"/>
    <property type="molecule type" value="Genomic_DNA"/>
</dbReference>
<dbReference type="Proteomes" id="UP000469558">
    <property type="component" value="Unassembled WGS sequence"/>
</dbReference>
<accession>A0A8T9CC78</accession>
<dbReference type="GO" id="GO:0042273">
    <property type="term" value="P:ribosomal large subunit biogenesis"/>
    <property type="evidence" value="ECO:0007669"/>
    <property type="project" value="TreeGrafter"/>
</dbReference>
<dbReference type="InterPro" id="IPR040025">
    <property type="entry name" value="Znf622/Rei1/Reh1"/>
</dbReference>
<name>A0A8T9CC78_9HELO</name>
<evidence type="ECO:0000313" key="4">
    <source>
        <dbReference type="Proteomes" id="UP000469558"/>
    </source>
</evidence>
<evidence type="ECO:0000256" key="1">
    <source>
        <dbReference type="SAM" id="MobiDB-lite"/>
    </source>
</evidence>
<dbReference type="GO" id="GO:0030687">
    <property type="term" value="C:preribosome, large subunit precursor"/>
    <property type="evidence" value="ECO:0007669"/>
    <property type="project" value="TreeGrafter"/>
</dbReference>
<keyword evidence="4" id="KW-1185">Reference proteome</keyword>